<gene>
    <name evidence="5" type="ORF">IWW39_000544</name>
</gene>
<evidence type="ECO:0000256" key="4">
    <source>
        <dbReference type="RuleBase" id="RU000363"/>
    </source>
</evidence>
<name>A0A9W8GRQ0_9FUNG</name>
<dbReference type="SUPFAM" id="SSF51735">
    <property type="entry name" value="NAD(P)-binding Rossmann-fold domains"/>
    <property type="match status" value="1"/>
</dbReference>
<dbReference type="PROSITE" id="PS00061">
    <property type="entry name" value="ADH_SHORT"/>
    <property type="match status" value="1"/>
</dbReference>
<proteinExistence type="inferred from homology"/>
<evidence type="ECO:0000256" key="3">
    <source>
        <dbReference type="ARBA" id="ARBA00023002"/>
    </source>
</evidence>
<dbReference type="InterPro" id="IPR020904">
    <property type="entry name" value="Sc_DH/Rdtase_CS"/>
</dbReference>
<dbReference type="PRINTS" id="PR00081">
    <property type="entry name" value="GDHRDH"/>
</dbReference>
<keyword evidence="2" id="KW-0521">NADP</keyword>
<organism evidence="5 6">
    <name type="scientific">Coemansia spiralis</name>
    <dbReference type="NCBI Taxonomy" id="417178"/>
    <lineage>
        <taxon>Eukaryota</taxon>
        <taxon>Fungi</taxon>
        <taxon>Fungi incertae sedis</taxon>
        <taxon>Zoopagomycota</taxon>
        <taxon>Kickxellomycotina</taxon>
        <taxon>Kickxellomycetes</taxon>
        <taxon>Kickxellales</taxon>
        <taxon>Kickxellaceae</taxon>
        <taxon>Coemansia</taxon>
    </lineage>
</organism>
<sequence>MPSPKPQSAKGALAIVTGASRGIGRAIALEFLQQGVSVLGVSRTISDPLESTGAEFIPCIADVTNTDDQKRITEAAKNSGLPLIALVNNAGTLDPLAKLSDIDLNDWRHHFEVNVVAVLALTQLALPMLRATNGRVINISSGAASSAYQGWAAYCASKAALNMVTKSVAVEEPEVVAIAVRPGVVDTDMQKVIRSVGQSAMRDDQFAKFQSLYEDGQLLKPEVPARVIVRLAMEAPRSMSGMFVSWDSPEIDQYIK</sequence>
<accession>A0A9W8GRQ0</accession>
<dbReference type="Pfam" id="PF00106">
    <property type="entry name" value="adh_short"/>
    <property type="match status" value="1"/>
</dbReference>
<dbReference type="GO" id="GO:0016616">
    <property type="term" value="F:oxidoreductase activity, acting on the CH-OH group of donors, NAD or NADP as acceptor"/>
    <property type="evidence" value="ECO:0007669"/>
    <property type="project" value="UniProtKB-ARBA"/>
</dbReference>
<dbReference type="Gene3D" id="3.40.50.720">
    <property type="entry name" value="NAD(P)-binding Rossmann-like Domain"/>
    <property type="match status" value="1"/>
</dbReference>
<dbReference type="OrthoDB" id="153074at2759"/>
<dbReference type="PRINTS" id="PR00080">
    <property type="entry name" value="SDRFAMILY"/>
</dbReference>
<protein>
    <recommendedName>
        <fullName evidence="7">Short-chain dehydrogenase</fullName>
    </recommendedName>
</protein>
<dbReference type="PANTHER" id="PTHR43008">
    <property type="entry name" value="BENZIL REDUCTASE"/>
    <property type="match status" value="1"/>
</dbReference>
<dbReference type="CDD" id="cd05367">
    <property type="entry name" value="SPR-like_SDR_c"/>
    <property type="match status" value="1"/>
</dbReference>
<dbReference type="InterPro" id="IPR002347">
    <property type="entry name" value="SDR_fam"/>
</dbReference>
<dbReference type="EMBL" id="JANBTX010000008">
    <property type="protein sequence ID" value="KAJ2690742.1"/>
    <property type="molecule type" value="Genomic_DNA"/>
</dbReference>
<dbReference type="GO" id="GO:0050664">
    <property type="term" value="F:oxidoreductase activity, acting on NAD(P)H, oxygen as acceptor"/>
    <property type="evidence" value="ECO:0007669"/>
    <property type="project" value="TreeGrafter"/>
</dbReference>
<keyword evidence="3" id="KW-0560">Oxidoreductase</keyword>
<evidence type="ECO:0000313" key="5">
    <source>
        <dbReference type="EMBL" id="KAJ2690742.1"/>
    </source>
</evidence>
<evidence type="ECO:0008006" key="7">
    <source>
        <dbReference type="Google" id="ProtNLM"/>
    </source>
</evidence>
<reference evidence="5" key="1">
    <citation type="submission" date="2022-07" db="EMBL/GenBank/DDBJ databases">
        <title>Phylogenomic reconstructions and comparative analyses of Kickxellomycotina fungi.</title>
        <authorList>
            <person name="Reynolds N.K."/>
            <person name="Stajich J.E."/>
            <person name="Barry K."/>
            <person name="Grigoriev I.V."/>
            <person name="Crous P."/>
            <person name="Smith M.E."/>
        </authorList>
    </citation>
    <scope>NUCLEOTIDE SEQUENCE</scope>
    <source>
        <strain evidence="5">CBS 109367</strain>
    </source>
</reference>
<dbReference type="PANTHER" id="PTHR43008:SF8">
    <property type="entry name" value="BENZIL REDUCTASE ((S)-BENZOIN FORMING) IRC24"/>
    <property type="match status" value="1"/>
</dbReference>
<evidence type="ECO:0000256" key="1">
    <source>
        <dbReference type="ARBA" id="ARBA00006484"/>
    </source>
</evidence>
<comment type="similarity">
    <text evidence="1 4">Belongs to the short-chain dehydrogenases/reductases (SDR) family.</text>
</comment>
<dbReference type="Proteomes" id="UP001151516">
    <property type="component" value="Unassembled WGS sequence"/>
</dbReference>
<dbReference type="AlphaFoldDB" id="A0A9W8GRQ0"/>
<evidence type="ECO:0000313" key="6">
    <source>
        <dbReference type="Proteomes" id="UP001151516"/>
    </source>
</evidence>
<comment type="caution">
    <text evidence="5">The sequence shown here is derived from an EMBL/GenBank/DDBJ whole genome shotgun (WGS) entry which is preliminary data.</text>
</comment>
<keyword evidence="6" id="KW-1185">Reference proteome</keyword>
<evidence type="ECO:0000256" key="2">
    <source>
        <dbReference type="ARBA" id="ARBA00022857"/>
    </source>
</evidence>
<dbReference type="InterPro" id="IPR036291">
    <property type="entry name" value="NAD(P)-bd_dom_sf"/>
</dbReference>